<evidence type="ECO:0000313" key="2">
    <source>
        <dbReference type="Proteomes" id="UP001292094"/>
    </source>
</evidence>
<reference evidence="1" key="1">
    <citation type="submission" date="2023-11" db="EMBL/GenBank/DDBJ databases">
        <title>Genome assemblies of two species of porcelain crab, Petrolisthes cinctipes and Petrolisthes manimaculis (Anomura: Porcellanidae).</title>
        <authorList>
            <person name="Angst P."/>
        </authorList>
    </citation>
    <scope>NUCLEOTIDE SEQUENCE</scope>
    <source>
        <strain evidence="1">PB745_02</strain>
        <tissue evidence="1">Gill</tissue>
    </source>
</reference>
<keyword evidence="2" id="KW-1185">Reference proteome</keyword>
<evidence type="ECO:0000313" key="1">
    <source>
        <dbReference type="EMBL" id="KAK4304296.1"/>
    </source>
</evidence>
<dbReference type="Proteomes" id="UP001292094">
    <property type="component" value="Unassembled WGS sequence"/>
</dbReference>
<comment type="caution">
    <text evidence="1">The sequence shown here is derived from an EMBL/GenBank/DDBJ whole genome shotgun (WGS) entry which is preliminary data.</text>
</comment>
<dbReference type="EMBL" id="JAWZYT010002450">
    <property type="protein sequence ID" value="KAK4304296.1"/>
    <property type="molecule type" value="Genomic_DNA"/>
</dbReference>
<sequence>MYCNFPLSSICIRRSDENYRSSYCNSPLSSAGIRGTYQEVTATILKQGSNQAMRFYVMETCKDMYRGGDPTKPVPKLIVD</sequence>
<organism evidence="1 2">
    <name type="scientific">Petrolisthes manimaculis</name>
    <dbReference type="NCBI Taxonomy" id="1843537"/>
    <lineage>
        <taxon>Eukaryota</taxon>
        <taxon>Metazoa</taxon>
        <taxon>Ecdysozoa</taxon>
        <taxon>Arthropoda</taxon>
        <taxon>Crustacea</taxon>
        <taxon>Multicrustacea</taxon>
        <taxon>Malacostraca</taxon>
        <taxon>Eumalacostraca</taxon>
        <taxon>Eucarida</taxon>
        <taxon>Decapoda</taxon>
        <taxon>Pleocyemata</taxon>
        <taxon>Anomura</taxon>
        <taxon>Galatheoidea</taxon>
        <taxon>Porcellanidae</taxon>
        <taxon>Petrolisthes</taxon>
    </lineage>
</organism>
<gene>
    <name evidence="1" type="ORF">Pmani_023754</name>
</gene>
<name>A0AAE1U0S9_9EUCA</name>
<protein>
    <submittedName>
        <fullName evidence="1">Uncharacterized protein</fullName>
    </submittedName>
</protein>
<proteinExistence type="predicted"/>
<accession>A0AAE1U0S9</accession>
<dbReference type="AlphaFoldDB" id="A0AAE1U0S9"/>